<gene>
    <name evidence="1" type="ORF">AMS68_007588</name>
</gene>
<proteinExistence type="predicted"/>
<dbReference type="AlphaFoldDB" id="A0A6H0Y575"/>
<dbReference type="Proteomes" id="UP000503462">
    <property type="component" value="Chromosome 5"/>
</dbReference>
<accession>A0A6H0Y575</accession>
<keyword evidence="2" id="KW-1185">Reference proteome</keyword>
<organism evidence="1 2">
    <name type="scientific">Peltaster fructicola</name>
    <dbReference type="NCBI Taxonomy" id="286661"/>
    <lineage>
        <taxon>Eukaryota</taxon>
        <taxon>Fungi</taxon>
        <taxon>Dikarya</taxon>
        <taxon>Ascomycota</taxon>
        <taxon>Pezizomycotina</taxon>
        <taxon>Dothideomycetes</taxon>
        <taxon>Dothideomycetes incertae sedis</taxon>
        <taxon>Peltaster</taxon>
    </lineage>
</organism>
<reference evidence="1 2" key="1">
    <citation type="journal article" date="2016" name="Sci. Rep.">
        <title>Peltaster fructicola genome reveals evolution from an invasive phytopathogen to an ectophytic parasite.</title>
        <authorList>
            <person name="Xu C."/>
            <person name="Chen H."/>
            <person name="Gleason M.L."/>
            <person name="Xu J.R."/>
            <person name="Liu H."/>
            <person name="Zhang R."/>
            <person name="Sun G."/>
        </authorList>
    </citation>
    <scope>NUCLEOTIDE SEQUENCE [LARGE SCALE GENOMIC DNA]</scope>
    <source>
        <strain evidence="1 2">LNHT1506</strain>
    </source>
</reference>
<protein>
    <submittedName>
        <fullName evidence="1">Uncharacterized protein</fullName>
    </submittedName>
</protein>
<name>A0A6H0Y575_9PEZI</name>
<sequence length="553" mass="61258">MAGSKDSASRLGLSLHARDGRKYDQVIALTQGNINESLQYYYDINSEALKFDVKVKGAIRAQLQGEILAPTVELIDEDNNDKALYCLTFDRGSKYITFVQEDPEDDNSRYVPQSQDASGWKLAFEVNFGLSKLTSVPENIREQINKPGDYSVSQLIVIFGTADTLTFNWERSTIKLKGNDAIADARTAFKLFVDRWLTATKMRDEPAKHNVLGYAVTTPDPTAIELAAPSFPPTSVRLQTINHRPNGDASQGSTGSDFNAFLFTEMCGNREMITSDLPWSGDFFYESIGGTLLMSKSIFFDDYISKALAPINIMGKRAANEMALRLIGDRLGPWAISDNESDADNNEFQVDGKNLRHSWDRRRSHPWQESRILTMTAHFHTEVSTHVWMLNSNSFIFRRWLKFESTIEGNVVDPIFQKYSAGTLRLSMTATCTADSIFTMSSVEATGKLDIDVENKAPVIDAQVQPNHDGPVPSALSAVGLGDLLNIGADDVKSKIRGALESTARDSAEVGNSLQEAVNNQGKFVFPGGGTFDMKDPLFTNDGDLIMGLVYRK</sequence>
<dbReference type="OrthoDB" id="5429442at2759"/>
<dbReference type="EMBL" id="CP051143">
    <property type="protein sequence ID" value="QIX02071.1"/>
    <property type="molecule type" value="Genomic_DNA"/>
</dbReference>
<evidence type="ECO:0000313" key="2">
    <source>
        <dbReference type="Proteomes" id="UP000503462"/>
    </source>
</evidence>
<evidence type="ECO:0000313" key="1">
    <source>
        <dbReference type="EMBL" id="QIX02071.1"/>
    </source>
</evidence>